<feature type="domain" description="NADH:flavin oxidoreductase/NADH oxidase N-terminal" evidence="6">
    <location>
        <begin position="41"/>
        <end position="390"/>
    </location>
</feature>
<dbReference type="GO" id="GO:0050661">
    <property type="term" value="F:NADP binding"/>
    <property type="evidence" value="ECO:0007669"/>
    <property type="project" value="InterPro"/>
</dbReference>
<reference evidence="7 8" key="1">
    <citation type="journal article" date="2015" name="Genome Biol. Evol.">
        <title>Phylogenomic analyses indicate that early fungi evolved digesting cell walls of algal ancestors of land plants.</title>
        <authorList>
            <person name="Chang Y."/>
            <person name="Wang S."/>
            <person name="Sekimoto S."/>
            <person name="Aerts A.L."/>
            <person name="Choi C."/>
            <person name="Clum A."/>
            <person name="LaButti K.M."/>
            <person name="Lindquist E.A."/>
            <person name="Yee Ngan C."/>
            <person name="Ohm R.A."/>
            <person name="Salamov A.A."/>
            <person name="Grigoriev I.V."/>
            <person name="Spatafora J.W."/>
            <person name="Berbee M.L."/>
        </authorList>
    </citation>
    <scope>NUCLEOTIDE SEQUENCE [LARGE SCALE GENOMIC DNA]</scope>
    <source>
        <strain evidence="7 8">NRRL 1564</strain>
    </source>
</reference>
<gene>
    <name evidence="7" type="ORF">COEREDRAFT_80214</name>
</gene>
<evidence type="ECO:0000256" key="3">
    <source>
        <dbReference type="ARBA" id="ARBA00022643"/>
    </source>
</evidence>
<evidence type="ECO:0000259" key="6">
    <source>
        <dbReference type="Pfam" id="PF00724"/>
    </source>
</evidence>
<evidence type="ECO:0000256" key="1">
    <source>
        <dbReference type="ARBA" id="ARBA00001917"/>
    </source>
</evidence>
<dbReference type="SUPFAM" id="SSF51395">
    <property type="entry name" value="FMN-linked oxidoreductases"/>
    <property type="match status" value="1"/>
</dbReference>
<dbReference type="AlphaFoldDB" id="A0A2G5BFW0"/>
<evidence type="ECO:0000313" key="8">
    <source>
        <dbReference type="Proteomes" id="UP000242474"/>
    </source>
</evidence>
<dbReference type="InterPro" id="IPR001155">
    <property type="entry name" value="OxRdtase_FMN_N"/>
</dbReference>
<dbReference type="CDD" id="cd02932">
    <property type="entry name" value="OYE_YqiM_FMN"/>
    <property type="match status" value="1"/>
</dbReference>
<keyword evidence="4" id="KW-0521">NADP</keyword>
<dbReference type="Pfam" id="PF00724">
    <property type="entry name" value="Oxidored_FMN"/>
    <property type="match status" value="1"/>
</dbReference>
<dbReference type="GO" id="GO:0003959">
    <property type="term" value="F:NADPH dehydrogenase activity"/>
    <property type="evidence" value="ECO:0007669"/>
    <property type="project" value="InterPro"/>
</dbReference>
<keyword evidence="2" id="KW-0285">Flavoprotein</keyword>
<keyword evidence="8" id="KW-1185">Reference proteome</keyword>
<evidence type="ECO:0000256" key="2">
    <source>
        <dbReference type="ARBA" id="ARBA00022630"/>
    </source>
</evidence>
<accession>A0A2G5BFW0</accession>
<evidence type="ECO:0000256" key="5">
    <source>
        <dbReference type="ARBA" id="ARBA00023002"/>
    </source>
</evidence>
<keyword evidence="5" id="KW-0560">Oxidoreductase</keyword>
<organism evidence="7 8">
    <name type="scientific">Coemansia reversa (strain ATCC 12441 / NRRL 1564)</name>
    <dbReference type="NCBI Taxonomy" id="763665"/>
    <lineage>
        <taxon>Eukaryota</taxon>
        <taxon>Fungi</taxon>
        <taxon>Fungi incertae sedis</taxon>
        <taxon>Zoopagomycota</taxon>
        <taxon>Kickxellomycotina</taxon>
        <taxon>Kickxellomycetes</taxon>
        <taxon>Kickxellales</taxon>
        <taxon>Kickxellaceae</taxon>
        <taxon>Coemansia</taxon>
    </lineage>
</organism>
<keyword evidence="3" id="KW-0288">FMN</keyword>
<dbReference type="OrthoDB" id="72788at2759"/>
<dbReference type="InterPro" id="IPR013785">
    <property type="entry name" value="Aldolase_TIM"/>
</dbReference>
<evidence type="ECO:0000256" key="4">
    <source>
        <dbReference type="ARBA" id="ARBA00022857"/>
    </source>
</evidence>
<dbReference type="STRING" id="763665.A0A2G5BFW0"/>
<dbReference type="Gene3D" id="3.20.20.70">
    <property type="entry name" value="Aldolase class I"/>
    <property type="match status" value="1"/>
</dbReference>
<dbReference type="InterPro" id="IPR044152">
    <property type="entry name" value="YqjM-like"/>
</dbReference>
<name>A0A2G5BFW0_COERN</name>
<dbReference type="Proteomes" id="UP000242474">
    <property type="component" value="Unassembled WGS sequence"/>
</dbReference>
<dbReference type="EMBL" id="KZ303492">
    <property type="protein sequence ID" value="PIA17899.1"/>
    <property type="molecule type" value="Genomic_DNA"/>
</dbReference>
<comment type="cofactor">
    <cofactor evidence="1">
        <name>FMN</name>
        <dbReference type="ChEBI" id="CHEBI:58210"/>
    </cofactor>
</comment>
<dbReference type="PANTHER" id="PTHR43303:SF4">
    <property type="entry name" value="NADPH DEHYDROGENASE C23G7.10C-RELATED"/>
    <property type="match status" value="1"/>
</dbReference>
<evidence type="ECO:0000313" key="7">
    <source>
        <dbReference type="EMBL" id="PIA17899.1"/>
    </source>
</evidence>
<sequence length="412" mass="45464">MVVDSRNFYQEQRGPGVAVEPTESEIKQGFASKSNPSQLPKLYQPLRIRGLSLKNRIALSPMCMYSSDDGFATDFHLVHIGQYALRGVGLVVMEASGVAPEGRISPNCLGIWKDAHIGKLQQIVNFAHTNKTAIGIQLAHAGRKSSTTAPWLMKVQGANADTAHGGWPDNVVGPSAVKFDTRSWLPKELKIEDIRRIQQEFVDAAVRADKAGFDVIELHSAHGYLLHEFLSPISNKRTDEYGGSFENRIRFLMETVRKVRGAWSQEKPLFVRLSVTDWVSPSDEIPSGGWTEEESIELAKELVKEGVDLVDCSTSGSSPKQQIPLAPGYQVPFAAAIKRNVPGLLSGAVGLITDAKLSNEVLEEDKADLVFVGRALLREPNFALDAGKHLDTFVQYPHQYERGRAKSRFTFV</sequence>
<dbReference type="PANTHER" id="PTHR43303">
    <property type="entry name" value="NADPH DEHYDROGENASE C23G7.10C-RELATED"/>
    <property type="match status" value="1"/>
</dbReference>
<protein>
    <submittedName>
        <fullName evidence="7">NADH:flavin oxidoreductase/NADH oxidase</fullName>
    </submittedName>
</protein>
<proteinExistence type="predicted"/>
<dbReference type="GO" id="GO:0010181">
    <property type="term" value="F:FMN binding"/>
    <property type="evidence" value="ECO:0007669"/>
    <property type="project" value="InterPro"/>
</dbReference>